<sequence>MIQAARICCTTALSLERTETDADKNKNLGKIKISTNQRKTRAQNLQMDYG</sequence>
<accession>A0A0A9CF77</accession>
<reference evidence="1" key="2">
    <citation type="journal article" date="2015" name="Data Brief">
        <title>Shoot transcriptome of the giant reed, Arundo donax.</title>
        <authorList>
            <person name="Barrero R.A."/>
            <person name="Guerrero F.D."/>
            <person name="Moolhuijzen P."/>
            <person name="Goolsby J.A."/>
            <person name="Tidwell J."/>
            <person name="Bellgard S.E."/>
            <person name="Bellgard M.I."/>
        </authorList>
    </citation>
    <scope>NUCLEOTIDE SEQUENCE</scope>
    <source>
        <tissue evidence="1">Shoot tissue taken approximately 20 cm above the soil surface</tissue>
    </source>
</reference>
<dbReference type="EMBL" id="GBRH01225850">
    <property type="protein sequence ID" value="JAD72045.1"/>
    <property type="molecule type" value="Transcribed_RNA"/>
</dbReference>
<reference evidence="1" key="1">
    <citation type="submission" date="2014-09" db="EMBL/GenBank/DDBJ databases">
        <authorList>
            <person name="Magalhaes I.L.F."/>
            <person name="Oliveira U."/>
            <person name="Santos F.R."/>
            <person name="Vidigal T.H.D.A."/>
            <person name="Brescovit A.D."/>
            <person name="Santos A.J."/>
        </authorList>
    </citation>
    <scope>NUCLEOTIDE SEQUENCE</scope>
    <source>
        <tissue evidence="1">Shoot tissue taken approximately 20 cm above the soil surface</tissue>
    </source>
</reference>
<organism evidence="1">
    <name type="scientific">Arundo donax</name>
    <name type="common">Giant reed</name>
    <name type="synonym">Donax arundinaceus</name>
    <dbReference type="NCBI Taxonomy" id="35708"/>
    <lineage>
        <taxon>Eukaryota</taxon>
        <taxon>Viridiplantae</taxon>
        <taxon>Streptophyta</taxon>
        <taxon>Embryophyta</taxon>
        <taxon>Tracheophyta</taxon>
        <taxon>Spermatophyta</taxon>
        <taxon>Magnoliopsida</taxon>
        <taxon>Liliopsida</taxon>
        <taxon>Poales</taxon>
        <taxon>Poaceae</taxon>
        <taxon>PACMAD clade</taxon>
        <taxon>Arundinoideae</taxon>
        <taxon>Arundineae</taxon>
        <taxon>Arundo</taxon>
    </lineage>
</organism>
<evidence type="ECO:0000313" key="1">
    <source>
        <dbReference type="EMBL" id="JAD72045.1"/>
    </source>
</evidence>
<dbReference type="AlphaFoldDB" id="A0A0A9CF77"/>
<proteinExistence type="predicted"/>
<name>A0A0A9CF77_ARUDO</name>
<protein>
    <submittedName>
        <fullName evidence="1">Uncharacterized protein</fullName>
    </submittedName>
</protein>